<dbReference type="InterPro" id="IPR004638">
    <property type="entry name" value="EmrB-like"/>
</dbReference>
<feature type="transmembrane region" description="Helical" evidence="8">
    <location>
        <begin position="231"/>
        <end position="253"/>
    </location>
</feature>
<feature type="transmembrane region" description="Helical" evidence="8">
    <location>
        <begin position="419"/>
        <end position="436"/>
    </location>
</feature>
<feature type="transmembrane region" description="Helical" evidence="8">
    <location>
        <begin position="352"/>
        <end position="374"/>
    </location>
</feature>
<dbReference type="Gene3D" id="1.20.1250.20">
    <property type="entry name" value="MFS general substrate transporter like domains"/>
    <property type="match status" value="2"/>
</dbReference>
<evidence type="ECO:0000259" key="9">
    <source>
        <dbReference type="PROSITE" id="PS50850"/>
    </source>
</evidence>
<feature type="transmembrane region" description="Helical" evidence="8">
    <location>
        <begin position="386"/>
        <end position="407"/>
    </location>
</feature>
<name>A0A919VA81_9ACTN</name>
<dbReference type="PROSITE" id="PS50850">
    <property type="entry name" value="MFS"/>
    <property type="match status" value="1"/>
</dbReference>
<protein>
    <recommendedName>
        <fullName evidence="9">Major facilitator superfamily (MFS) profile domain-containing protein</fullName>
    </recommendedName>
</protein>
<dbReference type="PANTHER" id="PTHR42718:SF46">
    <property type="entry name" value="BLR6921 PROTEIN"/>
    <property type="match status" value="1"/>
</dbReference>
<organism evidence="10 11">
    <name type="scientific">Sinosporangium siamense</name>
    <dbReference type="NCBI Taxonomy" id="1367973"/>
    <lineage>
        <taxon>Bacteria</taxon>
        <taxon>Bacillati</taxon>
        <taxon>Actinomycetota</taxon>
        <taxon>Actinomycetes</taxon>
        <taxon>Streptosporangiales</taxon>
        <taxon>Streptosporangiaceae</taxon>
        <taxon>Sinosporangium</taxon>
    </lineage>
</organism>
<feature type="region of interest" description="Disordered" evidence="7">
    <location>
        <begin position="1"/>
        <end position="100"/>
    </location>
</feature>
<feature type="transmembrane region" description="Helical" evidence="8">
    <location>
        <begin position="442"/>
        <end position="467"/>
    </location>
</feature>
<feature type="transmembrane region" description="Helical" evidence="8">
    <location>
        <begin position="296"/>
        <end position="315"/>
    </location>
</feature>
<dbReference type="AlphaFoldDB" id="A0A919VA81"/>
<feature type="transmembrane region" description="Helical" evidence="8">
    <location>
        <begin position="173"/>
        <end position="192"/>
    </location>
</feature>
<evidence type="ECO:0000313" key="10">
    <source>
        <dbReference type="EMBL" id="GII96168.1"/>
    </source>
</evidence>
<feature type="transmembrane region" description="Helical" evidence="8">
    <location>
        <begin position="508"/>
        <end position="528"/>
    </location>
</feature>
<reference evidence="10" key="1">
    <citation type="submission" date="2021-01" db="EMBL/GenBank/DDBJ databases">
        <title>Whole genome shotgun sequence of Sinosporangium siamense NBRC 109515.</title>
        <authorList>
            <person name="Komaki H."/>
            <person name="Tamura T."/>
        </authorList>
    </citation>
    <scope>NUCLEOTIDE SEQUENCE</scope>
    <source>
        <strain evidence="10">NBRC 109515</strain>
    </source>
</reference>
<keyword evidence="4 8" id="KW-0812">Transmembrane</keyword>
<evidence type="ECO:0000256" key="7">
    <source>
        <dbReference type="SAM" id="MobiDB-lite"/>
    </source>
</evidence>
<dbReference type="Pfam" id="PF07690">
    <property type="entry name" value="MFS_1"/>
    <property type="match status" value="1"/>
</dbReference>
<dbReference type="InterPro" id="IPR036259">
    <property type="entry name" value="MFS_trans_sf"/>
</dbReference>
<feature type="transmembrane region" description="Helical" evidence="8">
    <location>
        <begin position="479"/>
        <end position="502"/>
    </location>
</feature>
<evidence type="ECO:0000256" key="6">
    <source>
        <dbReference type="ARBA" id="ARBA00023136"/>
    </source>
</evidence>
<feature type="transmembrane region" description="Helical" evidence="8">
    <location>
        <begin position="321"/>
        <end position="340"/>
    </location>
</feature>
<dbReference type="GO" id="GO:0005886">
    <property type="term" value="C:plasma membrane"/>
    <property type="evidence" value="ECO:0007669"/>
    <property type="project" value="UniProtKB-SubCell"/>
</dbReference>
<dbReference type="EMBL" id="BOOW01000042">
    <property type="protein sequence ID" value="GII96168.1"/>
    <property type="molecule type" value="Genomic_DNA"/>
</dbReference>
<feature type="domain" description="Major facilitator superfamily (MFS) profile" evidence="9">
    <location>
        <begin position="107"/>
        <end position="530"/>
    </location>
</feature>
<evidence type="ECO:0000256" key="8">
    <source>
        <dbReference type="SAM" id="Phobius"/>
    </source>
</evidence>
<accession>A0A919VA81</accession>
<evidence type="ECO:0000256" key="5">
    <source>
        <dbReference type="ARBA" id="ARBA00022989"/>
    </source>
</evidence>
<evidence type="ECO:0000313" key="11">
    <source>
        <dbReference type="Proteomes" id="UP000606172"/>
    </source>
</evidence>
<keyword evidence="11" id="KW-1185">Reference proteome</keyword>
<feature type="transmembrane region" description="Helical" evidence="8">
    <location>
        <begin position="198"/>
        <end position="219"/>
    </location>
</feature>
<dbReference type="InterPro" id="IPR011701">
    <property type="entry name" value="MFS"/>
</dbReference>
<evidence type="ECO:0000256" key="1">
    <source>
        <dbReference type="ARBA" id="ARBA00004651"/>
    </source>
</evidence>
<sequence length="530" mass="53220">MMDKHTPRGASADRATAGGTAPRDTAGTPGGRPATDDAATNDSAADDSAADDTAPGEAASGSTASDEATPDDTTTDDGAPKDAAADNTAPDRTAPGRSARDAAVTRLGAAVVAGSVAPMLDMTMVTVALADLTRSLGAPVAVLQWTGTAYLLAIAAVIPVTGRLAERYGSRTVWTASLAAFLAGSVLCGLAWSAGSLIVFRVLQGLGGGMIVPLGMTILAQAVPRERLGRAMSAAAVPGQLAPLAGPLLGGLLVDGAGWRWIFLVNVPVCLIALILAWWAIPADPPRERTGPRPDLIGLALLPPAFALIVYGLSAASGGPAVLGVALLAGFAVHALRASAPLIDLWLFAHRSFAAASATAFLARWSIFGAMVLIPLYHQEVRGHDALGAGLLLVPQSLGTMLALPYVGRITDRVGARPVVLAGVAVGTAAAFLHSLPGVHDWVLGGALLLWGAGVAAVAVPVSAAAYNGLERAAIPGATSALATVQTVGASAGGALLAAAFASDPAGAFRWVAVFSALTLLPALLLPLRR</sequence>
<keyword evidence="6 8" id="KW-0472">Membrane</keyword>
<gene>
    <name evidence="10" type="ORF">Ssi02_63990</name>
</gene>
<dbReference type="GO" id="GO:0022857">
    <property type="term" value="F:transmembrane transporter activity"/>
    <property type="evidence" value="ECO:0007669"/>
    <property type="project" value="InterPro"/>
</dbReference>
<keyword evidence="3" id="KW-1003">Cell membrane</keyword>
<evidence type="ECO:0000256" key="4">
    <source>
        <dbReference type="ARBA" id="ARBA00022692"/>
    </source>
</evidence>
<evidence type="ECO:0000256" key="3">
    <source>
        <dbReference type="ARBA" id="ARBA00022475"/>
    </source>
</evidence>
<dbReference type="NCBIfam" id="TIGR00711">
    <property type="entry name" value="efflux_EmrB"/>
    <property type="match status" value="1"/>
</dbReference>
<feature type="transmembrane region" description="Helical" evidence="8">
    <location>
        <begin position="259"/>
        <end position="281"/>
    </location>
</feature>
<comment type="subcellular location">
    <subcellularLocation>
        <location evidence="1">Cell membrane</location>
        <topology evidence="1">Multi-pass membrane protein</topology>
    </subcellularLocation>
</comment>
<dbReference type="SUPFAM" id="SSF103473">
    <property type="entry name" value="MFS general substrate transporter"/>
    <property type="match status" value="1"/>
</dbReference>
<proteinExistence type="predicted"/>
<keyword evidence="5 8" id="KW-1133">Transmembrane helix</keyword>
<keyword evidence="2" id="KW-0813">Transport</keyword>
<evidence type="ECO:0000256" key="2">
    <source>
        <dbReference type="ARBA" id="ARBA00022448"/>
    </source>
</evidence>
<feature type="transmembrane region" description="Helical" evidence="8">
    <location>
        <begin position="107"/>
        <end position="130"/>
    </location>
</feature>
<dbReference type="Proteomes" id="UP000606172">
    <property type="component" value="Unassembled WGS sequence"/>
</dbReference>
<feature type="transmembrane region" description="Helical" evidence="8">
    <location>
        <begin position="142"/>
        <end position="161"/>
    </location>
</feature>
<dbReference type="InterPro" id="IPR020846">
    <property type="entry name" value="MFS_dom"/>
</dbReference>
<comment type="caution">
    <text evidence="10">The sequence shown here is derived from an EMBL/GenBank/DDBJ whole genome shotgun (WGS) entry which is preliminary data.</text>
</comment>
<dbReference type="PANTHER" id="PTHR42718">
    <property type="entry name" value="MAJOR FACILITATOR SUPERFAMILY MULTIDRUG TRANSPORTER MFSC"/>
    <property type="match status" value="1"/>
</dbReference>